<organism evidence="2 3">
    <name type="scientific">Novosphingobium anseongense</name>
    <dbReference type="NCBI Taxonomy" id="3133436"/>
    <lineage>
        <taxon>Bacteria</taxon>
        <taxon>Pseudomonadati</taxon>
        <taxon>Pseudomonadota</taxon>
        <taxon>Alphaproteobacteria</taxon>
        <taxon>Sphingomonadales</taxon>
        <taxon>Sphingomonadaceae</taxon>
        <taxon>Novosphingobium</taxon>
    </lineage>
</organism>
<dbReference type="InterPro" id="IPR016181">
    <property type="entry name" value="Acyl_CoA_acyltransferase"/>
</dbReference>
<sequence length="389" mass="42501">MASKAGSLPKPATRPDAAAVRQPAFVLDAVPWRSLADEIVAWDALAVCAAEPNPFFESWYLLPALAAFDPQGGIVILRFEVDGELAGLLPLARPRRYYGKPLPHLATWLHANCFLGAPLVAAGLERHFWRAVLTWADRQAGLGLFLHLAHMPLAGALHEALVEVLAEQRRDAHLVHREERALLCSRDTPEAYFEATLSGKKRKELRRQFARLSELGEVTIERRDDAEGLALWIEHFLALEQAGWKGLAGSALATAPGSAQLFRDSLPGAAARGRLERLTLSLDGAPIAMLATFLASPGAFSFKTAFDERYARFSPGVLLQRENLAILDRTDIAWSDSCAAADHPMIDHIWRERRAIGRLSIAIGGRARRAAFALVALAELGRNPTGLDG</sequence>
<comment type="caution">
    <text evidence="2">The sequence shown here is derived from an EMBL/GenBank/DDBJ whole genome shotgun (WGS) entry which is preliminary data.</text>
</comment>
<dbReference type="RefSeq" id="WP_339585322.1">
    <property type="nucleotide sequence ID" value="NZ_JBBHJZ010000001.1"/>
</dbReference>
<name>A0ABU8RRJ9_9SPHN</name>
<accession>A0ABU8RRJ9</accession>
<evidence type="ECO:0000313" key="3">
    <source>
        <dbReference type="Proteomes" id="UP001361239"/>
    </source>
</evidence>
<dbReference type="EMBL" id="JBBHJZ010000001">
    <property type="protein sequence ID" value="MEJ5975366.1"/>
    <property type="molecule type" value="Genomic_DNA"/>
</dbReference>
<evidence type="ECO:0000259" key="1">
    <source>
        <dbReference type="Pfam" id="PF13480"/>
    </source>
</evidence>
<feature type="domain" description="BioF2-like acetyltransferase" evidence="1">
    <location>
        <begin position="200"/>
        <end position="323"/>
    </location>
</feature>
<keyword evidence="2" id="KW-0012">Acyltransferase</keyword>
<reference evidence="2 3" key="1">
    <citation type="submission" date="2024-03" db="EMBL/GenBank/DDBJ databases">
        <authorList>
            <person name="Jo J.-H."/>
        </authorList>
    </citation>
    <scope>NUCLEOTIDE SEQUENCE [LARGE SCALE GENOMIC DNA]</scope>
    <source>
        <strain evidence="2 3">PS1R-30</strain>
    </source>
</reference>
<keyword evidence="2" id="KW-0808">Transferase</keyword>
<dbReference type="EC" id="2.3.1.-" evidence="2"/>
<protein>
    <submittedName>
        <fullName evidence="2">GNAT family N-acetyltransferase</fullName>
        <ecNumber evidence="2">2.3.1.-</ecNumber>
    </submittedName>
</protein>
<keyword evidence="3" id="KW-1185">Reference proteome</keyword>
<dbReference type="GO" id="GO:0016746">
    <property type="term" value="F:acyltransferase activity"/>
    <property type="evidence" value="ECO:0007669"/>
    <property type="project" value="UniProtKB-KW"/>
</dbReference>
<proteinExistence type="predicted"/>
<dbReference type="SUPFAM" id="SSF55729">
    <property type="entry name" value="Acyl-CoA N-acyltransferases (Nat)"/>
    <property type="match status" value="1"/>
</dbReference>
<evidence type="ECO:0000313" key="2">
    <source>
        <dbReference type="EMBL" id="MEJ5975366.1"/>
    </source>
</evidence>
<gene>
    <name evidence="2" type="ORF">WG901_01865</name>
</gene>
<dbReference type="InterPro" id="IPR038740">
    <property type="entry name" value="BioF2-like_GNAT_dom"/>
</dbReference>
<dbReference type="Proteomes" id="UP001361239">
    <property type="component" value="Unassembled WGS sequence"/>
</dbReference>
<dbReference type="Pfam" id="PF13480">
    <property type="entry name" value="Acetyltransf_6"/>
    <property type="match status" value="1"/>
</dbReference>